<gene>
    <name evidence="1" type="ORF">BT62DRAFT_1012801</name>
</gene>
<sequence>MVPTQSFLLVGTSFVRIGEPSKYLLACIVDIEANDTSGPQFDWHPYDTDMNSCARCGGDLTHFLRISHLCACTKRINIDSCCRPVKPMLTRPLTCLRFRTGTIRDQISFRVRGAKRLSALNLAARWSIIVGYISCALEALDDTISLCRMSLPVRRLARPVSKDHPTTSFSQPVGYLVRFAPANINRHSFECRQIHDLITTTVIRACTICTFNRHSTYCMHSEAS</sequence>
<proteinExistence type="predicted"/>
<name>A0A9P7VGI8_9AGAR</name>
<evidence type="ECO:0000313" key="2">
    <source>
        <dbReference type="Proteomes" id="UP000812287"/>
    </source>
</evidence>
<keyword evidence="2" id="KW-1185">Reference proteome</keyword>
<protein>
    <submittedName>
        <fullName evidence="1">Uncharacterized protein</fullName>
    </submittedName>
</protein>
<dbReference type="AlphaFoldDB" id="A0A9P7VGI8"/>
<evidence type="ECO:0000313" key="1">
    <source>
        <dbReference type="EMBL" id="KAG7440304.1"/>
    </source>
</evidence>
<organism evidence="1 2">
    <name type="scientific">Guyanagaster necrorhizus</name>
    <dbReference type="NCBI Taxonomy" id="856835"/>
    <lineage>
        <taxon>Eukaryota</taxon>
        <taxon>Fungi</taxon>
        <taxon>Dikarya</taxon>
        <taxon>Basidiomycota</taxon>
        <taxon>Agaricomycotina</taxon>
        <taxon>Agaricomycetes</taxon>
        <taxon>Agaricomycetidae</taxon>
        <taxon>Agaricales</taxon>
        <taxon>Marasmiineae</taxon>
        <taxon>Physalacriaceae</taxon>
        <taxon>Guyanagaster</taxon>
    </lineage>
</organism>
<dbReference type="Proteomes" id="UP000812287">
    <property type="component" value="Unassembled WGS sequence"/>
</dbReference>
<dbReference type="RefSeq" id="XP_043033804.1">
    <property type="nucleotide sequence ID" value="XM_043177975.1"/>
</dbReference>
<dbReference type="GeneID" id="66100262"/>
<reference evidence="1" key="1">
    <citation type="submission" date="2020-11" db="EMBL/GenBank/DDBJ databases">
        <title>Adaptations for nitrogen fixation in a non-lichenized fungal sporocarp promotes dispersal by wood-feeding termites.</title>
        <authorList>
            <consortium name="DOE Joint Genome Institute"/>
            <person name="Koch R.A."/>
            <person name="Yoon G."/>
            <person name="Arayal U."/>
            <person name="Lail K."/>
            <person name="Amirebrahimi M."/>
            <person name="Labutti K."/>
            <person name="Lipzen A."/>
            <person name="Riley R."/>
            <person name="Barry K."/>
            <person name="Henrissat B."/>
            <person name="Grigoriev I.V."/>
            <person name="Herr J.R."/>
            <person name="Aime M.C."/>
        </authorList>
    </citation>
    <scope>NUCLEOTIDE SEQUENCE</scope>
    <source>
        <strain evidence="1">MCA 3950</strain>
    </source>
</reference>
<accession>A0A9P7VGI8</accession>
<dbReference type="EMBL" id="MU250573">
    <property type="protein sequence ID" value="KAG7440304.1"/>
    <property type="molecule type" value="Genomic_DNA"/>
</dbReference>
<comment type="caution">
    <text evidence="1">The sequence shown here is derived from an EMBL/GenBank/DDBJ whole genome shotgun (WGS) entry which is preliminary data.</text>
</comment>